<feature type="transmembrane region" description="Helical" evidence="1">
    <location>
        <begin position="53"/>
        <end position="72"/>
    </location>
</feature>
<dbReference type="EMBL" id="CP015596">
    <property type="protein sequence ID" value="ANE82839.1"/>
    <property type="molecule type" value="Genomic_DNA"/>
</dbReference>
<keyword evidence="1" id="KW-1133">Transmembrane helix</keyword>
<keyword evidence="3" id="KW-1185">Reference proteome</keyword>
<dbReference type="Proteomes" id="UP000077143">
    <property type="component" value="Chromosome"/>
</dbReference>
<dbReference type="RefSeq" id="WP_068002491.1">
    <property type="nucleotide sequence ID" value="NZ_CP015596.1"/>
</dbReference>
<evidence type="ECO:0000256" key="1">
    <source>
        <dbReference type="SAM" id="Phobius"/>
    </source>
</evidence>
<gene>
    <name evidence="2" type="ORF">A7U43_11610</name>
</gene>
<evidence type="ECO:0000313" key="3">
    <source>
        <dbReference type="Proteomes" id="UP000077143"/>
    </source>
</evidence>
<dbReference type="InterPro" id="IPR022062">
    <property type="entry name" value="DUF3618"/>
</dbReference>
<evidence type="ECO:0008006" key="4">
    <source>
        <dbReference type="Google" id="ProtNLM"/>
    </source>
</evidence>
<evidence type="ECO:0000313" key="2">
    <source>
        <dbReference type="EMBL" id="ANE82839.1"/>
    </source>
</evidence>
<dbReference type="OrthoDB" id="5196933at2"/>
<dbReference type="STRING" id="1682113.A7U43_11610"/>
<reference evidence="2 3" key="1">
    <citation type="submission" date="2016-05" db="EMBL/GenBank/DDBJ databases">
        <title>Complete genome sequence of a phthalic acid esters degrading Mycobacterium sp. YC-RL4.</title>
        <authorList>
            <person name="Ren L."/>
            <person name="Fan S."/>
            <person name="Ruth N."/>
            <person name="Jia Y."/>
            <person name="Wang J."/>
            <person name="Qiao C."/>
        </authorList>
    </citation>
    <scope>NUCLEOTIDE SEQUENCE [LARGE SCALE GENOMIC DNA]</scope>
    <source>
        <strain evidence="2 3">YC-RL4</strain>
    </source>
</reference>
<proteinExistence type="predicted"/>
<sequence>MADRDPEAIKKDIDQARDQLAATVDSLAVRANPHRLAEDAKAKIVAFVTKPPVLLTLAGAGTVVVVVVIRRIRRR</sequence>
<dbReference type="AlphaFoldDB" id="A0A172UUL3"/>
<dbReference type="Pfam" id="PF12277">
    <property type="entry name" value="DUF3618"/>
    <property type="match status" value="1"/>
</dbReference>
<name>A0A172UUL3_9MYCO</name>
<protein>
    <recommendedName>
        <fullName evidence="4">DUF3618 domain-containing protein</fullName>
    </recommendedName>
</protein>
<keyword evidence="1" id="KW-0812">Transmembrane</keyword>
<keyword evidence="1" id="KW-0472">Membrane</keyword>
<accession>A0A172UUL3</accession>
<dbReference type="KEGG" id="madi:A7U43_11610"/>
<organism evidence="2 3">
    <name type="scientific">Mycobacterium adipatum</name>
    <dbReference type="NCBI Taxonomy" id="1682113"/>
    <lineage>
        <taxon>Bacteria</taxon>
        <taxon>Bacillati</taxon>
        <taxon>Actinomycetota</taxon>
        <taxon>Actinomycetes</taxon>
        <taxon>Mycobacteriales</taxon>
        <taxon>Mycobacteriaceae</taxon>
        <taxon>Mycobacterium</taxon>
    </lineage>
</organism>